<dbReference type="OrthoDB" id="8871962at2759"/>
<dbReference type="InterPro" id="IPR019374">
    <property type="entry name" value="Ribosomal_mS22"/>
</dbReference>
<dbReference type="GO" id="GO:0005763">
    <property type="term" value="C:mitochondrial small ribosomal subunit"/>
    <property type="evidence" value="ECO:0007669"/>
    <property type="project" value="TreeGrafter"/>
</dbReference>
<comment type="caution">
    <text evidence="1">Lacks conserved residue(s) required for the propagation of feature annotation.</text>
</comment>
<keyword evidence="3" id="KW-0687">Ribonucleoprotein</keyword>
<dbReference type="EMBL" id="KQ759910">
    <property type="protein sequence ID" value="OAD61992.1"/>
    <property type="molecule type" value="Genomic_DNA"/>
</dbReference>
<dbReference type="Proteomes" id="UP000250275">
    <property type="component" value="Unassembled WGS sequence"/>
</dbReference>
<gene>
    <name evidence="3" type="ORF">WN48_06762</name>
</gene>
<dbReference type="PANTHER" id="PTHR13071">
    <property type="entry name" value="MITOCHONDRIAL 28S RIBOSOMAL PROTEIN S22"/>
    <property type="match status" value="1"/>
</dbReference>
<sequence>LVKMICSRMNFVLKHVYKQPIWNCRLCSKISQEIDEKDPAPLFFDQHVQELLTTLTRINYDKVFATRKDGTKLVVPKYKFMTDEELKNAQVEIAVKARGRIQMPPVVKMRSDEEVVLSNDPALQGFQMHNIVVTDISFGNQNRNRLIVIREPNGKLRHAKSDERRRVNQVYFPINGREIHIPNMFYDPHFKFLRWELAVPEFSEFTFCLWLKSNDLTHPHPIFSYSKNERERLARSWIAPHGRSVHLEIGGRQVLATSTDILENRWYHVCLSWENQEGRYGVWVNGRLWTQGRSDETIGHTIPGGGDVVLGQEYTDVDKGLEDGIEGSVLGFNLLLASAFDTLDKDYVSEASYDTVQVSSASSYATVPLFARIPTTLTQRGVNYGPGMRPSTPRGRRYTGTVSLSATENGKRSIDSLLNSLNAEFFKLLRQPMGLQLVKLSYVRCEIGRGSPFIGGSLMLISWTRTPVKIFGGAVLKDANGDCGNF</sequence>
<feature type="non-terminal residue" evidence="3">
    <location>
        <position position="1"/>
    </location>
</feature>
<dbReference type="SUPFAM" id="SSF49899">
    <property type="entry name" value="Concanavalin A-like lectins/glucanases"/>
    <property type="match status" value="1"/>
</dbReference>
<dbReference type="InterPro" id="IPR001759">
    <property type="entry name" value="PTX_dom"/>
</dbReference>
<dbReference type="Pfam" id="PF13385">
    <property type="entry name" value="Laminin_G_3"/>
    <property type="match status" value="1"/>
</dbReference>
<dbReference type="PRINTS" id="PR00895">
    <property type="entry name" value="PENTAXIN"/>
</dbReference>
<dbReference type="Pfam" id="PF10245">
    <property type="entry name" value="MRP-S22"/>
    <property type="match status" value="1"/>
</dbReference>
<evidence type="ECO:0000259" key="2">
    <source>
        <dbReference type="PROSITE" id="PS51828"/>
    </source>
</evidence>
<evidence type="ECO:0000313" key="3">
    <source>
        <dbReference type="EMBL" id="OAD61992.1"/>
    </source>
</evidence>
<reference evidence="3 4" key="1">
    <citation type="submission" date="2015-07" db="EMBL/GenBank/DDBJ databases">
        <title>The genome of Eufriesea mexicana.</title>
        <authorList>
            <person name="Pan H."/>
            <person name="Kapheim K."/>
        </authorList>
    </citation>
    <scope>NUCLEOTIDE SEQUENCE [LARGE SCALE GENOMIC DNA]</scope>
    <source>
        <strain evidence="3">0111107269</strain>
        <tissue evidence="3">Whole body</tissue>
    </source>
</reference>
<evidence type="ECO:0000313" key="4">
    <source>
        <dbReference type="Proteomes" id="UP000250275"/>
    </source>
</evidence>
<accession>A0A310SUI4</accession>
<dbReference type="PROSITE" id="PS51828">
    <property type="entry name" value="PTX_2"/>
    <property type="match status" value="1"/>
</dbReference>
<proteinExistence type="predicted"/>
<dbReference type="InterPro" id="IPR013320">
    <property type="entry name" value="ConA-like_dom_sf"/>
</dbReference>
<name>A0A310SUI4_9HYME</name>
<dbReference type="PANTHER" id="PTHR13071:SF4">
    <property type="entry name" value="SMALL RIBOSOMAL SUBUNIT PROTEIN MS22"/>
    <property type="match status" value="1"/>
</dbReference>
<evidence type="ECO:0000256" key="1">
    <source>
        <dbReference type="PROSITE-ProRule" id="PRU01172"/>
    </source>
</evidence>
<organism evidence="3 4">
    <name type="scientific">Eufriesea mexicana</name>
    <dbReference type="NCBI Taxonomy" id="516756"/>
    <lineage>
        <taxon>Eukaryota</taxon>
        <taxon>Metazoa</taxon>
        <taxon>Ecdysozoa</taxon>
        <taxon>Arthropoda</taxon>
        <taxon>Hexapoda</taxon>
        <taxon>Insecta</taxon>
        <taxon>Pterygota</taxon>
        <taxon>Neoptera</taxon>
        <taxon>Endopterygota</taxon>
        <taxon>Hymenoptera</taxon>
        <taxon>Apocrita</taxon>
        <taxon>Aculeata</taxon>
        <taxon>Apoidea</taxon>
        <taxon>Anthophila</taxon>
        <taxon>Apidae</taxon>
        <taxon>Eufriesea</taxon>
    </lineage>
</organism>
<dbReference type="Gene3D" id="2.60.120.200">
    <property type="match status" value="1"/>
</dbReference>
<feature type="domain" description="Pentraxin (PTX)" evidence="2">
    <location>
        <begin position="175"/>
        <end position="378"/>
    </location>
</feature>
<keyword evidence="4" id="KW-1185">Reference proteome</keyword>
<dbReference type="SMART" id="SM00159">
    <property type="entry name" value="PTX"/>
    <property type="match status" value="1"/>
</dbReference>
<dbReference type="AlphaFoldDB" id="A0A310SUI4"/>
<dbReference type="GO" id="GO:0003735">
    <property type="term" value="F:structural constituent of ribosome"/>
    <property type="evidence" value="ECO:0007669"/>
    <property type="project" value="TreeGrafter"/>
</dbReference>
<protein>
    <submittedName>
        <fullName evidence="3">28S ribosomal protein S22, mitochondrial</fullName>
    </submittedName>
</protein>
<keyword evidence="3" id="KW-0689">Ribosomal protein</keyword>